<dbReference type="Proteomes" id="UP000243528">
    <property type="component" value="Unassembled WGS sequence"/>
</dbReference>
<comment type="caution">
    <text evidence="2">The sequence shown here is derived from an EMBL/GenBank/DDBJ whole genome shotgun (WGS) entry which is preliminary data.</text>
</comment>
<reference evidence="2 3" key="1">
    <citation type="submission" date="2018-03" db="EMBL/GenBank/DDBJ databases">
        <title>Genomic Encyclopedia of Archaeal and Bacterial Type Strains, Phase II (KMG-II): from individual species to whole genera.</title>
        <authorList>
            <person name="Goeker M."/>
        </authorList>
    </citation>
    <scope>NUCLEOTIDE SEQUENCE [LARGE SCALE GENOMIC DNA]</scope>
    <source>
        <strain evidence="2 3">DSM 45211</strain>
    </source>
</reference>
<feature type="region of interest" description="Disordered" evidence="1">
    <location>
        <begin position="1"/>
        <end position="79"/>
    </location>
</feature>
<feature type="compositionally biased region" description="Basic and acidic residues" evidence="1">
    <location>
        <begin position="20"/>
        <end position="43"/>
    </location>
</feature>
<evidence type="ECO:0000313" key="2">
    <source>
        <dbReference type="EMBL" id="PSK95777.1"/>
    </source>
</evidence>
<feature type="region of interest" description="Disordered" evidence="1">
    <location>
        <begin position="87"/>
        <end position="106"/>
    </location>
</feature>
<gene>
    <name evidence="2" type="ORF">CLV30_12829</name>
</gene>
<protein>
    <submittedName>
        <fullName evidence="2">Uncharacterized protein</fullName>
    </submittedName>
</protein>
<dbReference type="OrthoDB" id="3542367at2"/>
<organism evidence="2 3">
    <name type="scientific">Haloactinopolyspora alba</name>
    <dbReference type="NCBI Taxonomy" id="648780"/>
    <lineage>
        <taxon>Bacteria</taxon>
        <taxon>Bacillati</taxon>
        <taxon>Actinomycetota</taxon>
        <taxon>Actinomycetes</taxon>
        <taxon>Jiangellales</taxon>
        <taxon>Jiangellaceae</taxon>
        <taxon>Haloactinopolyspora</taxon>
    </lineage>
</organism>
<proteinExistence type="predicted"/>
<evidence type="ECO:0000313" key="3">
    <source>
        <dbReference type="Proteomes" id="UP000243528"/>
    </source>
</evidence>
<dbReference type="AlphaFoldDB" id="A0A2P8DF10"/>
<keyword evidence="3" id="KW-1185">Reference proteome</keyword>
<evidence type="ECO:0000256" key="1">
    <source>
        <dbReference type="SAM" id="MobiDB-lite"/>
    </source>
</evidence>
<feature type="compositionally biased region" description="Polar residues" evidence="1">
    <location>
        <begin position="94"/>
        <end position="106"/>
    </location>
</feature>
<sequence>MYTYRNRNTDDVVSYQKPSARLDRLPNWDRIEADPEPEERAADQPDSESTTGEPDGLFDPAEHNVDDVNEYLANTENPDEVTRVLEAEAEGKNRSSIVTGPHSTQS</sequence>
<dbReference type="EMBL" id="PYGE01000028">
    <property type="protein sequence ID" value="PSK95777.1"/>
    <property type="molecule type" value="Genomic_DNA"/>
</dbReference>
<accession>A0A2P8DF10</accession>
<dbReference type="RefSeq" id="WP_106539783.1">
    <property type="nucleotide sequence ID" value="NZ_PYGE01000028.1"/>
</dbReference>
<name>A0A2P8DF10_9ACTN</name>